<dbReference type="FunFam" id="2.30.29.30:FF:000133">
    <property type="entry name" value="myosin phosphatase Rho-interacting protein isoform X1"/>
    <property type="match status" value="1"/>
</dbReference>
<feature type="region of interest" description="Disordered" evidence="8">
    <location>
        <begin position="572"/>
        <end position="595"/>
    </location>
</feature>
<keyword evidence="4 7" id="KW-0175">Coiled coil</keyword>
<gene>
    <name evidence="10" type="primary">Triobp</name>
    <name evidence="10" type="ORF">GTO96_0002619</name>
</gene>
<accession>A0A8X7X8D8</accession>
<dbReference type="GO" id="GO:0051015">
    <property type="term" value="F:actin filament binding"/>
    <property type="evidence" value="ECO:0007669"/>
    <property type="project" value="TreeGrafter"/>
</dbReference>
<feature type="compositionally biased region" description="Polar residues" evidence="8">
    <location>
        <begin position="297"/>
        <end position="311"/>
    </location>
</feature>
<comment type="caution">
    <text evidence="10">The sequence shown here is derived from an EMBL/GenBank/DDBJ whole genome shotgun (WGS) entry which is preliminary data.</text>
</comment>
<evidence type="ECO:0000256" key="4">
    <source>
        <dbReference type="ARBA" id="ARBA00023054"/>
    </source>
</evidence>
<evidence type="ECO:0000256" key="2">
    <source>
        <dbReference type="ARBA" id="ARBA00022490"/>
    </source>
</evidence>
<dbReference type="EMBL" id="JAATIS010003638">
    <property type="protein sequence ID" value="KAG2464133.1"/>
    <property type="molecule type" value="Genomic_DNA"/>
</dbReference>
<dbReference type="InterPro" id="IPR001849">
    <property type="entry name" value="PH_domain"/>
</dbReference>
<feature type="region of interest" description="Disordered" evidence="8">
    <location>
        <begin position="924"/>
        <end position="977"/>
    </location>
</feature>
<dbReference type="SUPFAM" id="SSF50729">
    <property type="entry name" value="PH domain-like"/>
    <property type="match status" value="1"/>
</dbReference>
<feature type="compositionally biased region" description="Polar residues" evidence="8">
    <location>
        <begin position="392"/>
        <end position="410"/>
    </location>
</feature>
<feature type="compositionally biased region" description="Basic and acidic residues" evidence="8">
    <location>
        <begin position="443"/>
        <end position="455"/>
    </location>
</feature>
<evidence type="ECO:0000256" key="7">
    <source>
        <dbReference type="SAM" id="Coils"/>
    </source>
</evidence>
<keyword evidence="5" id="KW-0009">Actin-binding</keyword>
<dbReference type="SMART" id="SM00233">
    <property type="entry name" value="PH"/>
    <property type="match status" value="1"/>
</dbReference>
<evidence type="ECO:0000256" key="3">
    <source>
        <dbReference type="ARBA" id="ARBA00022553"/>
    </source>
</evidence>
<keyword evidence="2" id="KW-0963">Cytoplasm</keyword>
<name>A0A8X7X8D8_POLSE</name>
<protein>
    <submittedName>
        <fullName evidence="10">TARA protein</fullName>
    </submittedName>
</protein>
<feature type="compositionally biased region" description="Basic and acidic residues" evidence="8">
    <location>
        <begin position="572"/>
        <end position="584"/>
    </location>
</feature>
<dbReference type="GO" id="GO:1900026">
    <property type="term" value="P:positive regulation of substrate adhesion-dependent cell spreading"/>
    <property type="evidence" value="ECO:0007669"/>
    <property type="project" value="TreeGrafter"/>
</dbReference>
<dbReference type="PANTHER" id="PTHR17271">
    <property type="entry name" value="PLECKSTRIN HOMOLOGY PH DOMAIN-CONTAINING PROTEIN"/>
    <property type="match status" value="1"/>
</dbReference>
<dbReference type="Proteomes" id="UP000886611">
    <property type="component" value="Unassembled WGS sequence"/>
</dbReference>
<feature type="compositionally biased region" description="Polar residues" evidence="8">
    <location>
        <begin position="274"/>
        <end position="290"/>
    </location>
</feature>
<dbReference type="GO" id="GO:0015629">
    <property type="term" value="C:actin cytoskeleton"/>
    <property type="evidence" value="ECO:0007669"/>
    <property type="project" value="TreeGrafter"/>
</dbReference>
<dbReference type="Pfam" id="PF00169">
    <property type="entry name" value="PH"/>
    <property type="match status" value="1"/>
</dbReference>
<organism evidence="10 11">
    <name type="scientific">Polypterus senegalus</name>
    <name type="common">Senegal bichir</name>
    <dbReference type="NCBI Taxonomy" id="55291"/>
    <lineage>
        <taxon>Eukaryota</taxon>
        <taxon>Metazoa</taxon>
        <taxon>Chordata</taxon>
        <taxon>Craniata</taxon>
        <taxon>Vertebrata</taxon>
        <taxon>Euteleostomi</taxon>
        <taxon>Actinopterygii</taxon>
        <taxon>Polypteriformes</taxon>
        <taxon>Polypteridae</taxon>
        <taxon>Polypterus</taxon>
    </lineage>
</organism>
<evidence type="ECO:0000256" key="8">
    <source>
        <dbReference type="SAM" id="MobiDB-lite"/>
    </source>
</evidence>
<proteinExistence type="predicted"/>
<feature type="region of interest" description="Disordered" evidence="8">
    <location>
        <begin position="84"/>
        <end position="126"/>
    </location>
</feature>
<evidence type="ECO:0000256" key="1">
    <source>
        <dbReference type="ARBA" id="ARBA00004245"/>
    </source>
</evidence>
<keyword evidence="6" id="KW-0206">Cytoskeleton</keyword>
<feature type="compositionally biased region" description="Low complexity" evidence="8">
    <location>
        <begin position="486"/>
        <end position="535"/>
    </location>
</feature>
<evidence type="ECO:0000256" key="6">
    <source>
        <dbReference type="ARBA" id="ARBA00023212"/>
    </source>
</evidence>
<evidence type="ECO:0000313" key="10">
    <source>
        <dbReference type="EMBL" id="KAG2464133.1"/>
    </source>
</evidence>
<feature type="compositionally biased region" description="Polar residues" evidence="8">
    <location>
        <begin position="928"/>
        <end position="937"/>
    </location>
</feature>
<sequence length="1315" mass="149943">MPLGAEDFYCRRFEANIFDDSRCLNCLRPRSLHPEAKQLEASNSSVVIHDEDVQSEDIHHHDAEVRLCILTPDCDLYLCTGSEEAESSPDWGVNTNEKDLSSPVSPPSPDMTKLNSSIRTSLGNSRTSTWLEEARGSTTMIHNKGSMHQGGGHTEGWKRSRVESGYLSLERNQRQALPRETSGILQTRNLESLSYHHSDNKNHIPFRNPDLRVYSGPRTSDREQPLTYKPAETKNSFHPQQTHALERQSLDLVSQSSHKDAGSKYMSNHKAMESKSSSLHRSTEIGSLSFQHGIKTGRSSLRQTNETSSTRQRTEVGSAFLDRSTESVSSSFRRNVESESTSLRRNIDLGSSSLHRKFEMGHSSLHRNIETGSSSLHRNTETGRPSLRRNIETGSPSLHRNIETGSSSLHRNTETGRPSLRRNIETESSSLHRNIETGNSFAHRQEHSTSHRRFDSGSSSSYRDGRSKNLDSRNAAPLQYKTTDYSSSRHPSRSSSPRRGTDSRSSSPRRGLEQRSALSRSPSPLRGSCARLSSSQSSLESESSWVSTGSALARRDYTLLADLPKAKRISHREVLGKEKRDLGNKSRTRSPGREEVERLFGYERRAADLVEVFESLDSGIPPRRTDRSWSISGSERLTRTHSTSSLSQQESRNPFSDDNPAWKSNAESRRQTTTTKESRNTFSDDSPAWKSNESRRQRTATKVQKTYQKNERDFDTHAYRRETEAINIIDKKDEHKDVNFAEEWDWRRHSSKWKKHWFVLTDAGLRYYRDSNAEEVDDLDGEIDLHSCVDVSEFQVQKNYGFQIQTKERVYTLSAMTSGIRRNWIEVLRKSIRPTCAPDVTKLADVSNKENSFTREFPTRRGSSRSELVSDKSDVTVVSQHFDYVELAPLKTPDLTSSENRQALKGEEMERDQAQRIMDRRRWFETPSGGSVPSRTTGHLDMREISGNGPPKKVVSFSGLRGMSSEENVPSTPEQRKRLEEEIEKRWLEFERLPLRETRQVPLIPAGTNRFSSQVNETLEKELASLRQQLDRTKQELETAQRSSIGHVPQGYISQVACERSLETMEQAHAQALQEIQRCHQREIQRLEREKDVLLAEETSATAAAMEALKKAHREELARETEKMHRLQSGGASAELQSLRRQYQTDMESLKHDLDSLSERYSQKCLEVNKLIQTAGEREREHSQLQRALEEARKQNQDLQSRMSEEISRLRTFVTNQGSGDAGNRTLNSCELQVLLRVKENEVAYLQKEITCLRDELETLQKDKKCASDRYKDVYMELSNMKARSEREIGQLREHLRLAMAALQEGQALGNSIGD</sequence>
<feature type="region of interest" description="Disordered" evidence="8">
    <location>
        <begin position="621"/>
        <end position="712"/>
    </location>
</feature>
<dbReference type="InterPro" id="IPR011993">
    <property type="entry name" value="PH-like_dom_sf"/>
</dbReference>
<feature type="coiled-coil region" evidence="7">
    <location>
        <begin position="1009"/>
        <end position="1209"/>
    </location>
</feature>
<dbReference type="InterPro" id="IPR052223">
    <property type="entry name" value="Actin_Cytoskeleton_Reg"/>
</dbReference>
<feature type="region of interest" description="Disordered" evidence="8">
    <location>
        <begin position="251"/>
        <end position="317"/>
    </location>
</feature>
<dbReference type="PROSITE" id="PS50003">
    <property type="entry name" value="PH_DOMAIN"/>
    <property type="match status" value="1"/>
</dbReference>
<feature type="coiled-coil region" evidence="7">
    <location>
        <begin position="1236"/>
        <end position="1295"/>
    </location>
</feature>
<feature type="region of interest" description="Disordered" evidence="8">
    <location>
        <begin position="365"/>
        <end position="535"/>
    </location>
</feature>
<dbReference type="PANTHER" id="PTHR17271:SF10">
    <property type="entry name" value="TRIO AND F-ACTIN-BINDING PROTEIN"/>
    <property type="match status" value="1"/>
</dbReference>
<evidence type="ECO:0000259" key="9">
    <source>
        <dbReference type="PROSITE" id="PS50003"/>
    </source>
</evidence>
<feature type="compositionally biased region" description="Polar residues" evidence="8">
    <location>
        <begin position="113"/>
        <end position="126"/>
    </location>
</feature>
<keyword evidence="3" id="KW-0597">Phosphoprotein</keyword>
<feature type="region of interest" description="Disordered" evidence="8">
    <location>
        <begin position="196"/>
        <end position="237"/>
    </location>
</feature>
<evidence type="ECO:0000256" key="5">
    <source>
        <dbReference type="ARBA" id="ARBA00023203"/>
    </source>
</evidence>
<feature type="non-terminal residue" evidence="10">
    <location>
        <position position="1"/>
    </location>
</feature>
<feature type="domain" description="PH" evidence="9">
    <location>
        <begin position="739"/>
        <end position="833"/>
    </location>
</feature>
<feature type="non-terminal residue" evidence="10">
    <location>
        <position position="1315"/>
    </location>
</feature>
<feature type="compositionally biased region" description="Polar residues" evidence="8">
    <location>
        <begin position="426"/>
        <end position="442"/>
    </location>
</feature>
<evidence type="ECO:0000313" key="11">
    <source>
        <dbReference type="Proteomes" id="UP000886611"/>
    </source>
</evidence>
<comment type="subcellular location">
    <subcellularLocation>
        <location evidence="1">Cytoplasm</location>
        <location evidence="1">Cytoskeleton</location>
    </subcellularLocation>
</comment>
<feature type="compositionally biased region" description="Polar residues" evidence="8">
    <location>
        <begin position="671"/>
        <end position="684"/>
    </location>
</feature>
<reference evidence="10 11" key="1">
    <citation type="journal article" date="2021" name="Cell">
        <title>Tracing the genetic footprints of vertebrate landing in non-teleost ray-finned fishes.</title>
        <authorList>
            <person name="Bi X."/>
            <person name="Wang K."/>
            <person name="Yang L."/>
            <person name="Pan H."/>
            <person name="Jiang H."/>
            <person name="Wei Q."/>
            <person name="Fang M."/>
            <person name="Yu H."/>
            <person name="Zhu C."/>
            <person name="Cai Y."/>
            <person name="He Y."/>
            <person name="Gan X."/>
            <person name="Zeng H."/>
            <person name="Yu D."/>
            <person name="Zhu Y."/>
            <person name="Jiang H."/>
            <person name="Qiu Q."/>
            <person name="Yang H."/>
            <person name="Zhang Y.E."/>
            <person name="Wang W."/>
            <person name="Zhu M."/>
            <person name="He S."/>
            <person name="Zhang G."/>
        </authorList>
    </citation>
    <scope>NUCLEOTIDE SEQUENCE [LARGE SCALE GENOMIC DNA]</scope>
    <source>
        <strain evidence="10">Bchr_013</strain>
    </source>
</reference>
<keyword evidence="11" id="KW-1185">Reference proteome</keyword>
<dbReference type="Gene3D" id="2.30.29.30">
    <property type="entry name" value="Pleckstrin-homology domain (PH domain)/Phosphotyrosine-binding domain (PTB)"/>
    <property type="match status" value="1"/>
</dbReference>